<evidence type="ECO:0000313" key="3">
    <source>
        <dbReference type="Proteomes" id="UP001189122"/>
    </source>
</evidence>
<organism evidence="2">
    <name type="scientific">Spirodela intermedia</name>
    <name type="common">Intermediate duckweed</name>
    <dbReference type="NCBI Taxonomy" id="51605"/>
    <lineage>
        <taxon>Eukaryota</taxon>
        <taxon>Viridiplantae</taxon>
        <taxon>Streptophyta</taxon>
        <taxon>Embryophyta</taxon>
        <taxon>Tracheophyta</taxon>
        <taxon>Spermatophyta</taxon>
        <taxon>Magnoliopsida</taxon>
        <taxon>Liliopsida</taxon>
        <taxon>Araceae</taxon>
        <taxon>Lemnoideae</taxon>
        <taxon>Spirodela</taxon>
    </lineage>
</organism>
<feature type="region of interest" description="Disordered" evidence="1">
    <location>
        <begin position="1"/>
        <end position="22"/>
    </location>
</feature>
<evidence type="ECO:0000256" key="1">
    <source>
        <dbReference type="SAM" id="MobiDB-lite"/>
    </source>
</evidence>
<name>A0A7I8IPA6_SPIIN</name>
<dbReference type="EMBL" id="LR743592">
    <property type="protein sequence ID" value="CAA2620030.1"/>
    <property type="molecule type" value="Genomic_DNA"/>
</dbReference>
<dbReference type="Proteomes" id="UP001189122">
    <property type="component" value="Unassembled WGS sequence"/>
</dbReference>
<protein>
    <submittedName>
        <fullName evidence="2">Uncharacterized protein</fullName>
    </submittedName>
</protein>
<sequence length="22" mass="2219">MAELSKAPVSGTGPETGFESHS</sequence>
<keyword evidence="3" id="KW-1185">Reference proteome</keyword>
<dbReference type="AlphaFoldDB" id="A0A7I8IPA6"/>
<dbReference type="EMBL" id="CACRZD030000005">
    <property type="protein sequence ID" value="CAA6659778.1"/>
    <property type="molecule type" value="Genomic_DNA"/>
</dbReference>
<accession>A0A7I8IPA6</accession>
<gene>
    <name evidence="2" type="ORF">SI7747_05006199</name>
</gene>
<evidence type="ECO:0000313" key="2">
    <source>
        <dbReference type="EMBL" id="CAA2620030.1"/>
    </source>
</evidence>
<proteinExistence type="predicted"/>
<reference evidence="2 3" key="1">
    <citation type="submission" date="2019-12" db="EMBL/GenBank/DDBJ databases">
        <authorList>
            <person name="Scholz U."/>
            <person name="Mascher M."/>
            <person name="Fiebig A."/>
        </authorList>
    </citation>
    <scope>NUCLEOTIDE SEQUENCE</scope>
</reference>